<dbReference type="WBParaSite" id="PEQ_0000534301-mRNA-1">
    <property type="protein sequence ID" value="PEQ_0000534301-mRNA-1"/>
    <property type="gene ID" value="PEQ_0000534301"/>
</dbReference>
<reference evidence="2" key="1">
    <citation type="submission" date="2022-11" db="UniProtKB">
        <authorList>
            <consortium name="WormBaseParasite"/>
        </authorList>
    </citation>
    <scope>IDENTIFICATION</scope>
</reference>
<name>A0A914RFR2_PAREQ</name>
<keyword evidence="1" id="KW-1185">Reference proteome</keyword>
<protein>
    <submittedName>
        <fullName evidence="2">Uncharacterized protein</fullName>
    </submittedName>
</protein>
<organism evidence="1 2">
    <name type="scientific">Parascaris equorum</name>
    <name type="common">Equine roundworm</name>
    <dbReference type="NCBI Taxonomy" id="6256"/>
    <lineage>
        <taxon>Eukaryota</taxon>
        <taxon>Metazoa</taxon>
        <taxon>Ecdysozoa</taxon>
        <taxon>Nematoda</taxon>
        <taxon>Chromadorea</taxon>
        <taxon>Rhabditida</taxon>
        <taxon>Spirurina</taxon>
        <taxon>Ascaridomorpha</taxon>
        <taxon>Ascaridoidea</taxon>
        <taxon>Ascarididae</taxon>
        <taxon>Parascaris</taxon>
    </lineage>
</organism>
<dbReference type="Proteomes" id="UP000887564">
    <property type="component" value="Unplaced"/>
</dbReference>
<dbReference type="AlphaFoldDB" id="A0A914RFR2"/>
<accession>A0A914RFR2</accession>
<evidence type="ECO:0000313" key="2">
    <source>
        <dbReference type="WBParaSite" id="PEQ_0000534301-mRNA-1"/>
    </source>
</evidence>
<sequence length="83" mass="9738">MLGKTSFTTLPGLWVAKLTRGTFDGNMDTTEIIRWVIRDSSCNWPKRLYWNGERIVEEFFRVVNHKTSFLEGKWRDVSEKSAP</sequence>
<evidence type="ECO:0000313" key="1">
    <source>
        <dbReference type="Proteomes" id="UP000887564"/>
    </source>
</evidence>
<proteinExistence type="predicted"/>